<dbReference type="Gene3D" id="2.102.10.10">
    <property type="entry name" value="Rieske [2Fe-2S] iron-sulphur domain"/>
    <property type="match status" value="1"/>
</dbReference>
<dbReference type="RefSeq" id="WP_109839037.1">
    <property type="nucleotide sequence ID" value="NZ_QGKM01000065.1"/>
</dbReference>
<dbReference type="InterPro" id="IPR017941">
    <property type="entry name" value="Rieske_2Fe-2S"/>
</dbReference>
<dbReference type="Pfam" id="PF00848">
    <property type="entry name" value="Ring_hydroxyl_A"/>
    <property type="match status" value="1"/>
</dbReference>
<dbReference type="PANTHER" id="PTHR43756">
    <property type="entry name" value="CHOLINE MONOOXYGENASE, CHLOROPLASTIC"/>
    <property type="match status" value="1"/>
</dbReference>
<keyword evidence="4" id="KW-0560">Oxidoreductase</keyword>
<evidence type="ECO:0000256" key="6">
    <source>
        <dbReference type="ARBA" id="ARBA00023014"/>
    </source>
</evidence>
<evidence type="ECO:0000256" key="5">
    <source>
        <dbReference type="ARBA" id="ARBA00023004"/>
    </source>
</evidence>
<dbReference type="AlphaFoldDB" id="A0A317C3L1"/>
<evidence type="ECO:0000256" key="2">
    <source>
        <dbReference type="ARBA" id="ARBA00022714"/>
    </source>
</evidence>
<reference evidence="8 9" key="1">
    <citation type="submission" date="2018-05" db="EMBL/GenBank/DDBJ databases">
        <title>Leucothrix arctica sp. nov., isolated from Arctic seawater.</title>
        <authorList>
            <person name="Choi A."/>
            <person name="Baek K."/>
        </authorList>
    </citation>
    <scope>NUCLEOTIDE SEQUENCE [LARGE SCALE GENOMIC DNA]</scope>
    <source>
        <strain evidence="8 9">JCM 18388</strain>
    </source>
</reference>
<dbReference type="PRINTS" id="PR00090">
    <property type="entry name" value="RNGDIOXGNASE"/>
</dbReference>
<dbReference type="GO" id="GO:0005506">
    <property type="term" value="F:iron ion binding"/>
    <property type="evidence" value="ECO:0007669"/>
    <property type="project" value="InterPro"/>
</dbReference>
<dbReference type="CDD" id="cd03469">
    <property type="entry name" value="Rieske_RO_Alpha_N"/>
    <property type="match status" value="1"/>
</dbReference>
<evidence type="ECO:0000313" key="8">
    <source>
        <dbReference type="EMBL" id="PWQ93286.1"/>
    </source>
</evidence>
<dbReference type="GO" id="GO:0016491">
    <property type="term" value="F:oxidoreductase activity"/>
    <property type="evidence" value="ECO:0007669"/>
    <property type="project" value="UniProtKB-KW"/>
</dbReference>
<gene>
    <name evidence="8" type="ORF">DKW60_17910</name>
</gene>
<feature type="domain" description="Rieske" evidence="7">
    <location>
        <begin position="49"/>
        <end position="156"/>
    </location>
</feature>
<accession>A0A317C3L1</accession>
<dbReference type="PROSITE" id="PS51296">
    <property type="entry name" value="RIESKE"/>
    <property type="match status" value="1"/>
</dbReference>
<evidence type="ECO:0000256" key="1">
    <source>
        <dbReference type="ARBA" id="ARBA00001962"/>
    </source>
</evidence>
<comment type="cofactor">
    <cofactor evidence="1">
        <name>Fe cation</name>
        <dbReference type="ChEBI" id="CHEBI:24875"/>
    </cofactor>
</comment>
<dbReference type="SUPFAM" id="SSF50022">
    <property type="entry name" value="ISP domain"/>
    <property type="match status" value="1"/>
</dbReference>
<evidence type="ECO:0000256" key="4">
    <source>
        <dbReference type="ARBA" id="ARBA00023002"/>
    </source>
</evidence>
<keyword evidence="3" id="KW-0479">Metal-binding</keyword>
<dbReference type="OrthoDB" id="9769355at2"/>
<dbReference type="EMBL" id="QGKM01000065">
    <property type="protein sequence ID" value="PWQ93286.1"/>
    <property type="molecule type" value="Genomic_DNA"/>
</dbReference>
<dbReference type="CDD" id="cd08885">
    <property type="entry name" value="RHO_alpha_C_1"/>
    <property type="match status" value="1"/>
</dbReference>
<name>A0A317C3L1_9GAMM</name>
<dbReference type="InterPro" id="IPR036922">
    <property type="entry name" value="Rieske_2Fe-2S_sf"/>
</dbReference>
<dbReference type="Pfam" id="PF00355">
    <property type="entry name" value="Rieske"/>
    <property type="match status" value="1"/>
</dbReference>
<comment type="caution">
    <text evidence="8">The sequence shown here is derived from an EMBL/GenBank/DDBJ whole genome shotgun (WGS) entry which is preliminary data.</text>
</comment>
<sequence length="377" mass="42920">MQQSIDSLLQQLRENAALPFEQARAMPKAVYTHPEFLEQEQTHIFKQEWICVGRQDAAKNPGDYFSCEIAGEPILVIRDKEQQLRAFSNVCLHRLSTLKQGSGNCARVVCPYHGWAYNLTGKLVGAPQMQHSPGFNKQDYQLPEVRLEIWQGWVYLTLNNDAEPMTDKLSTLSDKINRYGMEHYTQTFCETHVWDTNWKILAENFMESYHLPVLHSGTVGPHSKLEDMDCPPGEPAYNYHWLRKEASLAIGNAHPDNTALEGDWRYTTALIAIYPGHLITLTPGYFWYLSLQPLAVDKVQILYGGGLSPEFIDDPEGIKAIEQLKILLDEVNVEDRQGVEAVFKGAHSALAEPGHLCWLERPNYDFANYLSQRINGK</sequence>
<dbReference type="PANTHER" id="PTHR43756:SF5">
    <property type="entry name" value="CHOLINE MONOOXYGENASE, CHLOROPLASTIC"/>
    <property type="match status" value="1"/>
</dbReference>
<dbReference type="InterPro" id="IPR015879">
    <property type="entry name" value="Ring_hydroxy_dOase_asu_C_dom"/>
</dbReference>
<dbReference type="SUPFAM" id="SSF55961">
    <property type="entry name" value="Bet v1-like"/>
    <property type="match status" value="1"/>
</dbReference>
<evidence type="ECO:0000313" key="9">
    <source>
        <dbReference type="Proteomes" id="UP000245539"/>
    </source>
</evidence>
<keyword evidence="5" id="KW-0408">Iron</keyword>
<organism evidence="8 9">
    <name type="scientific">Leucothrix pacifica</name>
    <dbReference type="NCBI Taxonomy" id="1247513"/>
    <lineage>
        <taxon>Bacteria</taxon>
        <taxon>Pseudomonadati</taxon>
        <taxon>Pseudomonadota</taxon>
        <taxon>Gammaproteobacteria</taxon>
        <taxon>Thiotrichales</taxon>
        <taxon>Thiotrichaceae</taxon>
        <taxon>Leucothrix</taxon>
    </lineage>
</organism>
<keyword evidence="9" id="KW-1185">Reference proteome</keyword>
<keyword evidence="2" id="KW-0001">2Fe-2S</keyword>
<dbReference type="Proteomes" id="UP000245539">
    <property type="component" value="Unassembled WGS sequence"/>
</dbReference>
<dbReference type="Gene3D" id="3.90.380.10">
    <property type="entry name" value="Naphthalene 1,2-dioxygenase Alpha Subunit, Chain A, domain 1"/>
    <property type="match status" value="2"/>
</dbReference>
<evidence type="ECO:0000259" key="7">
    <source>
        <dbReference type="PROSITE" id="PS51296"/>
    </source>
</evidence>
<protein>
    <submittedName>
        <fullName evidence="8">(2Fe-2S)-binding protein</fullName>
    </submittedName>
</protein>
<dbReference type="InterPro" id="IPR001663">
    <property type="entry name" value="Rng_hydr_dOase-A"/>
</dbReference>
<proteinExistence type="predicted"/>
<dbReference type="GO" id="GO:0051537">
    <property type="term" value="F:2 iron, 2 sulfur cluster binding"/>
    <property type="evidence" value="ECO:0007669"/>
    <property type="project" value="UniProtKB-KW"/>
</dbReference>
<evidence type="ECO:0000256" key="3">
    <source>
        <dbReference type="ARBA" id="ARBA00022723"/>
    </source>
</evidence>
<keyword evidence="6" id="KW-0411">Iron-sulfur</keyword>